<dbReference type="Pfam" id="PF06102">
    <property type="entry name" value="RRP36"/>
    <property type="match status" value="1"/>
</dbReference>
<evidence type="ECO:0000256" key="11">
    <source>
        <dbReference type="SAM" id="MobiDB-lite"/>
    </source>
</evidence>
<dbReference type="GO" id="GO:0030686">
    <property type="term" value="C:90S preribosome"/>
    <property type="evidence" value="ECO:0007669"/>
    <property type="project" value="TreeGrafter"/>
</dbReference>
<comment type="similarity">
    <text evidence="2 10">Belongs to the RRP36 family.</text>
</comment>
<evidence type="ECO:0000256" key="1">
    <source>
        <dbReference type="ARBA" id="ARBA00004604"/>
    </source>
</evidence>
<keyword evidence="13" id="KW-1185">Reference proteome</keyword>
<protein>
    <recommendedName>
        <fullName evidence="10">rRNA biogenesis protein RRP36</fullName>
    </recommendedName>
</protein>
<name>A0AAN6XFQ4_9PEZI</name>
<dbReference type="EMBL" id="MU863926">
    <property type="protein sequence ID" value="KAK4199878.1"/>
    <property type="molecule type" value="Genomic_DNA"/>
</dbReference>
<dbReference type="InterPro" id="IPR009292">
    <property type="entry name" value="RRP36"/>
</dbReference>
<dbReference type="PANTHER" id="PTHR21738:SF0">
    <property type="entry name" value="RIBOSOMAL RNA PROCESSING PROTEIN 36 HOMOLOG"/>
    <property type="match status" value="1"/>
</dbReference>
<feature type="compositionally biased region" description="Basic and acidic residues" evidence="11">
    <location>
        <begin position="133"/>
        <end position="147"/>
    </location>
</feature>
<feature type="compositionally biased region" description="Basic and acidic residues" evidence="11">
    <location>
        <begin position="244"/>
        <end position="261"/>
    </location>
</feature>
<evidence type="ECO:0000256" key="8">
    <source>
        <dbReference type="ARBA" id="ARBA00023274"/>
    </source>
</evidence>
<evidence type="ECO:0000256" key="6">
    <source>
        <dbReference type="ARBA" id="ARBA00023054"/>
    </source>
</evidence>
<feature type="region of interest" description="Disordered" evidence="11">
    <location>
        <begin position="1"/>
        <end position="192"/>
    </location>
</feature>
<comment type="function">
    <text evidence="9 10">Component of the 90S pre-ribosome involved in the maturation of rRNAs. Required for early cleavages of the pre-RNAs in the 40S ribosomal subunit maturation pathway.</text>
</comment>
<keyword evidence="5 10" id="KW-0698">rRNA processing</keyword>
<comment type="subunit">
    <text evidence="3 10">Associates with 90S and pre-40S pre-ribosomal particles.</text>
</comment>
<keyword evidence="8 10" id="KW-0687">Ribonucleoprotein</keyword>
<organism evidence="12 13">
    <name type="scientific">Triangularia verruculosa</name>
    <dbReference type="NCBI Taxonomy" id="2587418"/>
    <lineage>
        <taxon>Eukaryota</taxon>
        <taxon>Fungi</taxon>
        <taxon>Dikarya</taxon>
        <taxon>Ascomycota</taxon>
        <taxon>Pezizomycotina</taxon>
        <taxon>Sordariomycetes</taxon>
        <taxon>Sordariomycetidae</taxon>
        <taxon>Sordariales</taxon>
        <taxon>Podosporaceae</taxon>
        <taxon>Triangularia</taxon>
    </lineage>
</organism>
<feature type="compositionally biased region" description="Basic and acidic residues" evidence="11">
    <location>
        <begin position="314"/>
        <end position="331"/>
    </location>
</feature>
<dbReference type="AlphaFoldDB" id="A0AAN6XFQ4"/>
<evidence type="ECO:0000256" key="7">
    <source>
        <dbReference type="ARBA" id="ARBA00023242"/>
    </source>
</evidence>
<feature type="compositionally biased region" description="Acidic residues" evidence="11">
    <location>
        <begin position="61"/>
        <end position="86"/>
    </location>
</feature>
<keyword evidence="4 10" id="KW-0690">Ribosome biogenesis</keyword>
<evidence type="ECO:0000256" key="3">
    <source>
        <dbReference type="ARBA" id="ARBA00011167"/>
    </source>
</evidence>
<dbReference type="GO" id="GO:0005730">
    <property type="term" value="C:nucleolus"/>
    <property type="evidence" value="ECO:0007669"/>
    <property type="project" value="UniProtKB-SubCell"/>
</dbReference>
<proteinExistence type="inferred from homology"/>
<evidence type="ECO:0000313" key="13">
    <source>
        <dbReference type="Proteomes" id="UP001303160"/>
    </source>
</evidence>
<evidence type="ECO:0000256" key="4">
    <source>
        <dbReference type="ARBA" id="ARBA00022517"/>
    </source>
</evidence>
<evidence type="ECO:0000256" key="9">
    <source>
        <dbReference type="ARBA" id="ARBA00025053"/>
    </source>
</evidence>
<evidence type="ECO:0000256" key="5">
    <source>
        <dbReference type="ARBA" id="ARBA00022552"/>
    </source>
</evidence>
<dbReference type="PANTHER" id="PTHR21738">
    <property type="entry name" value="RIBOSOMAL RNA PROCESSING PROTEIN 36 HOMOLOG"/>
    <property type="match status" value="1"/>
</dbReference>
<dbReference type="GO" id="GO:0000462">
    <property type="term" value="P:maturation of SSU-rRNA from tricistronic rRNA transcript (SSU-rRNA, 5.8S rRNA, LSU-rRNA)"/>
    <property type="evidence" value="ECO:0007669"/>
    <property type="project" value="TreeGrafter"/>
</dbReference>
<feature type="region of interest" description="Disordered" evidence="11">
    <location>
        <begin position="301"/>
        <end position="331"/>
    </location>
</feature>
<sequence length="331" mass="37819">MSSVKRKQPPASLLQRRVRPRYEPEPESDIEEMSDAPSEEGTGYDSEEDDDQSGGEMGSGSDEENPQEGSDLEDEEDEEDSDDDDTPQPAHQLSFGALAKAQVALGDRLSKRKSRSSNAASEADSATNNDNKFSLEKNHKKPLEKPSRTSKHAPVEMSSKRQVSRRRDFLLDPTSTKPQARDPRFLAPSTMSATSKIDEIKARKAYAFLDEYREKEMQELRVAIKKTKNPEDKEKLQKALLSMESKKKAQERKDRAQKVLDEHKREEKELVKQGKNPFYLKKSEQKKRVIVEQFKGMKKGQVDKAIERRRKKVAGKEKKLLPFARRTAEDR</sequence>
<comment type="subcellular location">
    <subcellularLocation>
        <location evidence="1 10">Nucleus</location>
        <location evidence="1 10">Nucleolus</location>
    </subcellularLocation>
</comment>
<feature type="region of interest" description="Disordered" evidence="11">
    <location>
        <begin position="242"/>
        <end position="261"/>
    </location>
</feature>
<evidence type="ECO:0000256" key="10">
    <source>
        <dbReference type="RuleBase" id="RU368027"/>
    </source>
</evidence>
<dbReference type="Proteomes" id="UP001303160">
    <property type="component" value="Unassembled WGS sequence"/>
</dbReference>
<accession>A0AAN6XFQ4</accession>
<comment type="caution">
    <text evidence="12">The sequence shown here is derived from an EMBL/GenBank/DDBJ whole genome shotgun (WGS) entry which is preliminary data.</text>
</comment>
<evidence type="ECO:0000256" key="2">
    <source>
        <dbReference type="ARBA" id="ARBA00009418"/>
    </source>
</evidence>
<reference evidence="12" key="2">
    <citation type="submission" date="2023-05" db="EMBL/GenBank/DDBJ databases">
        <authorList>
            <consortium name="Lawrence Berkeley National Laboratory"/>
            <person name="Steindorff A."/>
            <person name="Hensen N."/>
            <person name="Bonometti L."/>
            <person name="Westerberg I."/>
            <person name="Brannstrom I.O."/>
            <person name="Guillou S."/>
            <person name="Cros-Aarteil S."/>
            <person name="Calhoun S."/>
            <person name="Haridas S."/>
            <person name="Kuo A."/>
            <person name="Mondo S."/>
            <person name="Pangilinan J."/>
            <person name="Riley R."/>
            <person name="Labutti K."/>
            <person name="Andreopoulos B."/>
            <person name="Lipzen A."/>
            <person name="Chen C."/>
            <person name="Yanf M."/>
            <person name="Daum C."/>
            <person name="Ng V."/>
            <person name="Clum A."/>
            <person name="Ohm R."/>
            <person name="Martin F."/>
            <person name="Silar P."/>
            <person name="Natvig D."/>
            <person name="Lalanne C."/>
            <person name="Gautier V."/>
            <person name="Ament-Velasquez S.L."/>
            <person name="Kruys A."/>
            <person name="Hutchinson M.I."/>
            <person name="Powell A.J."/>
            <person name="Barry K."/>
            <person name="Miller A.N."/>
            <person name="Grigoriev I.V."/>
            <person name="Debuchy R."/>
            <person name="Gladieux P."/>
            <person name="Thoren M.H."/>
            <person name="Johannesson H."/>
        </authorList>
    </citation>
    <scope>NUCLEOTIDE SEQUENCE</scope>
    <source>
        <strain evidence="12">CBS 315.58</strain>
    </source>
</reference>
<gene>
    <name evidence="12" type="ORF">QBC40DRAFT_77405</name>
</gene>
<keyword evidence="6" id="KW-0175">Coiled coil</keyword>
<reference evidence="12" key="1">
    <citation type="journal article" date="2023" name="Mol. Phylogenet. Evol.">
        <title>Genome-scale phylogeny and comparative genomics of the fungal order Sordariales.</title>
        <authorList>
            <person name="Hensen N."/>
            <person name="Bonometti L."/>
            <person name="Westerberg I."/>
            <person name="Brannstrom I.O."/>
            <person name="Guillou S."/>
            <person name="Cros-Aarteil S."/>
            <person name="Calhoun S."/>
            <person name="Haridas S."/>
            <person name="Kuo A."/>
            <person name="Mondo S."/>
            <person name="Pangilinan J."/>
            <person name="Riley R."/>
            <person name="LaButti K."/>
            <person name="Andreopoulos B."/>
            <person name="Lipzen A."/>
            <person name="Chen C."/>
            <person name="Yan M."/>
            <person name="Daum C."/>
            <person name="Ng V."/>
            <person name="Clum A."/>
            <person name="Steindorff A."/>
            <person name="Ohm R.A."/>
            <person name="Martin F."/>
            <person name="Silar P."/>
            <person name="Natvig D.O."/>
            <person name="Lalanne C."/>
            <person name="Gautier V."/>
            <person name="Ament-Velasquez S.L."/>
            <person name="Kruys A."/>
            <person name="Hutchinson M.I."/>
            <person name="Powell A.J."/>
            <person name="Barry K."/>
            <person name="Miller A.N."/>
            <person name="Grigoriev I.V."/>
            <person name="Debuchy R."/>
            <person name="Gladieux P."/>
            <person name="Hiltunen Thoren M."/>
            <person name="Johannesson H."/>
        </authorList>
    </citation>
    <scope>NUCLEOTIDE SEQUENCE</scope>
    <source>
        <strain evidence="12">CBS 315.58</strain>
    </source>
</reference>
<evidence type="ECO:0000313" key="12">
    <source>
        <dbReference type="EMBL" id="KAK4199878.1"/>
    </source>
</evidence>
<feature type="compositionally biased region" description="Acidic residues" evidence="11">
    <location>
        <begin position="25"/>
        <end position="38"/>
    </location>
</feature>
<keyword evidence="7 10" id="KW-0539">Nucleus</keyword>